<dbReference type="EMBL" id="JAHLJV010000041">
    <property type="protein sequence ID" value="KAK1585799.1"/>
    <property type="molecule type" value="Genomic_DNA"/>
</dbReference>
<evidence type="ECO:0000313" key="4">
    <source>
        <dbReference type="Proteomes" id="UP001230504"/>
    </source>
</evidence>
<gene>
    <name evidence="3" type="ORF">LY79DRAFT_670810</name>
</gene>
<feature type="chain" id="PRO_5042001990" evidence="2">
    <location>
        <begin position="21"/>
        <end position="276"/>
    </location>
</feature>
<evidence type="ECO:0000256" key="1">
    <source>
        <dbReference type="SAM" id="MobiDB-lite"/>
    </source>
</evidence>
<dbReference type="Proteomes" id="UP001230504">
    <property type="component" value="Unassembled WGS sequence"/>
</dbReference>
<keyword evidence="4" id="KW-1185">Reference proteome</keyword>
<proteinExistence type="predicted"/>
<evidence type="ECO:0000313" key="3">
    <source>
        <dbReference type="EMBL" id="KAK1585799.1"/>
    </source>
</evidence>
<keyword evidence="2" id="KW-0732">Signal</keyword>
<dbReference type="AlphaFoldDB" id="A0AAD8PW40"/>
<dbReference type="GeneID" id="85448065"/>
<dbReference type="RefSeq" id="XP_060412795.1">
    <property type="nucleotide sequence ID" value="XM_060563825.1"/>
</dbReference>
<organism evidence="3 4">
    <name type="scientific">Colletotrichum navitas</name>
    <dbReference type="NCBI Taxonomy" id="681940"/>
    <lineage>
        <taxon>Eukaryota</taxon>
        <taxon>Fungi</taxon>
        <taxon>Dikarya</taxon>
        <taxon>Ascomycota</taxon>
        <taxon>Pezizomycotina</taxon>
        <taxon>Sordariomycetes</taxon>
        <taxon>Hypocreomycetidae</taxon>
        <taxon>Glomerellales</taxon>
        <taxon>Glomerellaceae</taxon>
        <taxon>Colletotrichum</taxon>
        <taxon>Colletotrichum graminicola species complex</taxon>
    </lineage>
</organism>
<feature type="region of interest" description="Disordered" evidence="1">
    <location>
        <begin position="148"/>
        <end position="173"/>
    </location>
</feature>
<protein>
    <submittedName>
        <fullName evidence="3">Uncharacterized protein</fullName>
    </submittedName>
</protein>
<evidence type="ECO:0000256" key="2">
    <source>
        <dbReference type="SAM" id="SignalP"/>
    </source>
</evidence>
<accession>A0AAD8PW40</accession>
<reference evidence="3" key="1">
    <citation type="submission" date="2021-06" db="EMBL/GenBank/DDBJ databases">
        <title>Comparative genomics, transcriptomics and evolutionary studies reveal genomic signatures of adaptation to plant cell wall in hemibiotrophic fungi.</title>
        <authorList>
            <consortium name="DOE Joint Genome Institute"/>
            <person name="Baroncelli R."/>
            <person name="Diaz J.F."/>
            <person name="Benocci T."/>
            <person name="Peng M."/>
            <person name="Battaglia E."/>
            <person name="Haridas S."/>
            <person name="Andreopoulos W."/>
            <person name="Labutti K."/>
            <person name="Pangilinan J."/>
            <person name="Floch G.L."/>
            <person name="Makela M.R."/>
            <person name="Henrissat B."/>
            <person name="Grigoriev I.V."/>
            <person name="Crouch J.A."/>
            <person name="De Vries R.P."/>
            <person name="Sukno S.A."/>
            <person name="Thon M.R."/>
        </authorList>
    </citation>
    <scope>NUCLEOTIDE SEQUENCE</scope>
    <source>
        <strain evidence="3">CBS 125086</strain>
    </source>
</reference>
<sequence>MKSTLLGFAALAALVAPAVAIPLFSTDSGFAPNNDTTHYESVRSKGGVVPAKVMEEACLKWCPRVVPGLHAYKQPATFACRLRCRSDAYRVSRQENSEDAKNKTRVKEFFREPVVPLELGLFLKKHRLFNTTGIESRSEDGMASQVAAGGDDVKIDPKKPKRNPCAWPSEWDNSSESQREMDACLKSCPVGSFSGACLHPCFLEITERRCGEKRAKEYEHEGAEHWAGIRRQWGPFIPGVPEKLVKLPQFLIDYPLPPPNYPGGLHIIPNEEPLLD</sequence>
<feature type="signal peptide" evidence="2">
    <location>
        <begin position="1"/>
        <end position="20"/>
    </location>
</feature>
<comment type="caution">
    <text evidence="3">The sequence shown here is derived from an EMBL/GenBank/DDBJ whole genome shotgun (WGS) entry which is preliminary data.</text>
</comment>
<name>A0AAD8PW40_9PEZI</name>